<dbReference type="InterPro" id="IPR010374">
    <property type="entry name" value="DUF969"/>
</dbReference>
<keyword evidence="1" id="KW-0472">Membrane</keyword>
<evidence type="ECO:0000313" key="3">
    <source>
        <dbReference type="Proteomes" id="UP000273326"/>
    </source>
</evidence>
<dbReference type="Pfam" id="PF06149">
    <property type="entry name" value="DUF969"/>
    <property type="match status" value="1"/>
</dbReference>
<dbReference type="EMBL" id="CP034465">
    <property type="protein sequence ID" value="AZP04995.1"/>
    <property type="molecule type" value="Genomic_DNA"/>
</dbReference>
<proteinExistence type="predicted"/>
<reference evidence="3" key="1">
    <citation type="submission" date="2018-12" db="EMBL/GenBank/DDBJ databases">
        <title>Complete genome sequencing of Jeotgalibaca sp. H21T32.</title>
        <authorList>
            <person name="Bae J.-W."/>
            <person name="Lee S.-Y."/>
        </authorList>
    </citation>
    <scope>NUCLEOTIDE SEQUENCE [LARGE SCALE GENOMIC DNA]</scope>
    <source>
        <strain evidence="3">H21T32</strain>
    </source>
</reference>
<dbReference type="AlphaFoldDB" id="A0A3S9HC91"/>
<feature type="transmembrane region" description="Helical" evidence="1">
    <location>
        <begin position="191"/>
        <end position="211"/>
    </location>
</feature>
<feature type="transmembrane region" description="Helical" evidence="1">
    <location>
        <begin position="157"/>
        <end position="179"/>
    </location>
</feature>
<evidence type="ECO:0000256" key="1">
    <source>
        <dbReference type="SAM" id="Phobius"/>
    </source>
</evidence>
<feature type="transmembrane region" description="Helical" evidence="1">
    <location>
        <begin position="7"/>
        <end position="37"/>
    </location>
</feature>
<organism evidence="2 3">
    <name type="scientific">Jeotgalibaca ciconiae</name>
    <dbReference type="NCBI Taxonomy" id="2496265"/>
    <lineage>
        <taxon>Bacteria</taxon>
        <taxon>Bacillati</taxon>
        <taxon>Bacillota</taxon>
        <taxon>Bacilli</taxon>
        <taxon>Lactobacillales</taxon>
        <taxon>Carnobacteriaceae</taxon>
        <taxon>Jeotgalibaca</taxon>
    </lineage>
</organism>
<accession>A0A3S9HC91</accession>
<keyword evidence="1" id="KW-0812">Transmembrane</keyword>
<name>A0A3S9HC91_9LACT</name>
<dbReference type="KEGG" id="jeh:EJN90_10310"/>
<dbReference type="OrthoDB" id="80065at2"/>
<feature type="transmembrane region" description="Helical" evidence="1">
    <location>
        <begin position="57"/>
        <end position="76"/>
    </location>
</feature>
<protein>
    <submittedName>
        <fullName evidence="2">DUF969 domain-containing protein</fullName>
    </submittedName>
</protein>
<dbReference type="Proteomes" id="UP000273326">
    <property type="component" value="Chromosome"/>
</dbReference>
<keyword evidence="3" id="KW-1185">Reference proteome</keyword>
<evidence type="ECO:0000313" key="2">
    <source>
        <dbReference type="EMBL" id="AZP04995.1"/>
    </source>
</evidence>
<sequence>MEWIKLIGIVIIVVGFLLKLDTIAVVLIAAVVTGLVSGISFVEILEILGKAFVDNRLVTLFFLTLPMIGLSEHFGLKTQATNLIQKMKGLTSGRMLTLYQFIREIAAFFSIRVQGQTQFVRPIVDPMVQAASKLKYGEIEEDDVELLKAQSAASENFGNFFAQNTFIASSGVLLIAGTMESLGYDISPVSVAQASIPIALIALVLSALNNFRIDKKLDRKYKKRKNVMKGEE</sequence>
<keyword evidence="1" id="KW-1133">Transmembrane helix</keyword>
<gene>
    <name evidence="2" type="ORF">EJN90_10310</name>
</gene>
<dbReference type="RefSeq" id="WP_126110940.1">
    <property type="nucleotide sequence ID" value="NZ_CP034465.1"/>
</dbReference>